<keyword evidence="3" id="KW-0560">Oxidoreductase</keyword>
<dbReference type="Proteomes" id="UP000837857">
    <property type="component" value="Chromosome 7"/>
</dbReference>
<dbReference type="SUPFAM" id="SSF51735">
    <property type="entry name" value="NAD(P)-binding Rossmann-fold domains"/>
    <property type="match status" value="1"/>
</dbReference>
<sequence>MAPDNSDKAALNASITPTAMTNVALVVGAASNLGFQVLKRLTAVYRGKIYFTTEDVSTGYNIQETFEKCADVEFVQMDITYTKSIIKLRHHIQDLDERIELLINVTEYVATEKRLGHAEKVRRTLSVNFYGYINFGKLVYPILSDGARVVNVSGPAGLLATIQNEDIRRRISDPTLTEDELVAIMQEYEEAARKGVEKTEGWGMSVNAVSKVSLNAVTFLQHREWCDKGVVINCVNPGNMSTREGRKTAKVYEEGAKAILYLAMEAPLSIKGNFVWSNYNVIEWNTDPFVEVTSV</sequence>
<protein>
    <recommendedName>
        <fullName evidence="6">Carbonyl reductase [NADPH] 1</fullName>
    </recommendedName>
</protein>
<evidence type="ECO:0000313" key="5">
    <source>
        <dbReference type="Proteomes" id="UP000837857"/>
    </source>
</evidence>
<dbReference type="Gene3D" id="3.40.50.720">
    <property type="entry name" value="NAD(P)-binding Rossmann-like Domain"/>
    <property type="match status" value="1"/>
</dbReference>
<evidence type="ECO:0000256" key="2">
    <source>
        <dbReference type="ARBA" id="ARBA00022857"/>
    </source>
</evidence>
<gene>
    <name evidence="4" type="ORF">IPOD504_LOCUS16226</name>
</gene>
<keyword evidence="2" id="KW-0521">NADP</keyword>
<dbReference type="PANTHER" id="PTHR43963:SF6">
    <property type="entry name" value="CHAIN DEHYDROGENASE FAMILY PROTEIN, PUTATIVE (AFU_ORTHOLOGUE AFUA_3G15350)-RELATED"/>
    <property type="match status" value="1"/>
</dbReference>
<dbReference type="Pfam" id="PF00106">
    <property type="entry name" value="adh_short"/>
    <property type="match status" value="1"/>
</dbReference>
<comment type="similarity">
    <text evidence="1">Belongs to the short-chain dehydrogenases/reductases (SDR) family.</text>
</comment>
<evidence type="ECO:0000256" key="1">
    <source>
        <dbReference type="ARBA" id="ARBA00006484"/>
    </source>
</evidence>
<organism evidence="4 5">
    <name type="scientific">Iphiclides podalirius</name>
    <name type="common">scarce swallowtail</name>
    <dbReference type="NCBI Taxonomy" id="110791"/>
    <lineage>
        <taxon>Eukaryota</taxon>
        <taxon>Metazoa</taxon>
        <taxon>Ecdysozoa</taxon>
        <taxon>Arthropoda</taxon>
        <taxon>Hexapoda</taxon>
        <taxon>Insecta</taxon>
        <taxon>Pterygota</taxon>
        <taxon>Neoptera</taxon>
        <taxon>Endopterygota</taxon>
        <taxon>Lepidoptera</taxon>
        <taxon>Glossata</taxon>
        <taxon>Ditrysia</taxon>
        <taxon>Papilionoidea</taxon>
        <taxon>Papilionidae</taxon>
        <taxon>Papilioninae</taxon>
        <taxon>Iphiclides</taxon>
    </lineage>
</organism>
<evidence type="ECO:0000256" key="3">
    <source>
        <dbReference type="ARBA" id="ARBA00023002"/>
    </source>
</evidence>
<keyword evidence="5" id="KW-1185">Reference proteome</keyword>
<dbReference type="InterPro" id="IPR036291">
    <property type="entry name" value="NAD(P)-bd_dom_sf"/>
</dbReference>
<dbReference type="PANTHER" id="PTHR43963">
    <property type="entry name" value="CARBONYL REDUCTASE 1-RELATED"/>
    <property type="match status" value="1"/>
</dbReference>
<name>A0ABN8J276_9NEOP</name>
<evidence type="ECO:0000313" key="4">
    <source>
        <dbReference type="EMBL" id="CAH2074740.1"/>
    </source>
</evidence>
<proteinExistence type="inferred from homology"/>
<dbReference type="EMBL" id="OW152819">
    <property type="protein sequence ID" value="CAH2074740.1"/>
    <property type="molecule type" value="Genomic_DNA"/>
</dbReference>
<evidence type="ECO:0008006" key="6">
    <source>
        <dbReference type="Google" id="ProtNLM"/>
    </source>
</evidence>
<reference evidence="4" key="1">
    <citation type="submission" date="2022-03" db="EMBL/GenBank/DDBJ databases">
        <authorList>
            <person name="Martin H S."/>
        </authorList>
    </citation>
    <scope>NUCLEOTIDE SEQUENCE</scope>
</reference>
<accession>A0ABN8J276</accession>
<dbReference type="InterPro" id="IPR002347">
    <property type="entry name" value="SDR_fam"/>
</dbReference>
<dbReference type="PRINTS" id="PR00081">
    <property type="entry name" value="GDHRDH"/>
</dbReference>
<feature type="non-terminal residue" evidence="4">
    <location>
        <position position="295"/>
    </location>
</feature>